<dbReference type="RefSeq" id="WP_272145546.1">
    <property type="nucleotide sequence ID" value="NZ_JAQNDM010000002.1"/>
</dbReference>
<proteinExistence type="inferred from homology"/>
<dbReference type="Pfam" id="PF13561">
    <property type="entry name" value="adh_short_C2"/>
    <property type="match status" value="1"/>
</dbReference>
<protein>
    <submittedName>
        <fullName evidence="2">SDR family oxidoreductase</fullName>
    </submittedName>
</protein>
<comment type="caution">
    <text evidence="2">The sequence shown here is derived from an EMBL/GenBank/DDBJ whole genome shotgun (WGS) entry which is preliminary data.</text>
</comment>
<sequence>MIKVLSSKVALVIGGSRGIGAAAALRLAEDGAHIAISYAASAEKAQAIVRQLEAKGVRAVAFQADQADPSAVEKLVKSVVSHFGHLDILVNNAAIFVMGDVDNPHHPLTAIERQSAVNFNGIAAAIRAASKVMGKGGRIISVGSGVTYRGGFPGLADSLAAKSALVGFSKGAARDLAPKGITVNVVQSGYVNTDMNPETSAYAPAFKASTALGRYGRPEEIAAGIAFLARPDASYVTGSILDVDGGYGV</sequence>
<dbReference type="Gene3D" id="3.40.50.720">
    <property type="entry name" value="NAD(P)-binding Rossmann-like Domain"/>
    <property type="match status" value="1"/>
</dbReference>
<evidence type="ECO:0000313" key="3">
    <source>
        <dbReference type="Proteomes" id="UP001221838"/>
    </source>
</evidence>
<dbReference type="SUPFAM" id="SSF51735">
    <property type="entry name" value="NAD(P)-binding Rossmann-fold domains"/>
    <property type="match status" value="1"/>
</dbReference>
<reference evidence="2 3" key="1">
    <citation type="submission" date="2022-11" db="EMBL/GenBank/DDBJ databases">
        <title>Minimal conservation of predation-associated metabolite biosynthetic gene clusters underscores biosynthetic potential of Myxococcota including descriptions for ten novel species: Archangium lansinium sp. nov., Myxococcus landrumus sp. nov., Nannocystis bai.</title>
        <authorList>
            <person name="Ahearne A."/>
            <person name="Stevens C."/>
            <person name="Dowd S."/>
        </authorList>
    </citation>
    <scope>NUCLEOTIDE SEQUENCE [LARGE SCALE GENOMIC DNA]</scope>
    <source>
        <strain evidence="2 3">NCWAL01</strain>
    </source>
</reference>
<keyword evidence="3" id="KW-1185">Reference proteome</keyword>
<evidence type="ECO:0000313" key="2">
    <source>
        <dbReference type="EMBL" id="MDC0714863.1"/>
    </source>
</evidence>
<name>A0ABT5DMN6_9BACT</name>
<accession>A0ABT5DMN6</accession>
<dbReference type="InterPro" id="IPR036291">
    <property type="entry name" value="NAD(P)-bd_dom_sf"/>
</dbReference>
<dbReference type="PANTHER" id="PTHR42760">
    <property type="entry name" value="SHORT-CHAIN DEHYDROGENASES/REDUCTASES FAMILY MEMBER"/>
    <property type="match status" value="1"/>
</dbReference>
<comment type="similarity">
    <text evidence="1">Belongs to the short-chain dehydrogenases/reductases (SDR) family.</text>
</comment>
<dbReference type="PRINTS" id="PR00081">
    <property type="entry name" value="GDHRDH"/>
</dbReference>
<dbReference type="PANTHER" id="PTHR42760:SF50">
    <property type="entry name" value="SHORT-CHAIN DEHYDROGENASE-RELATED"/>
    <property type="match status" value="1"/>
</dbReference>
<dbReference type="InterPro" id="IPR002347">
    <property type="entry name" value="SDR_fam"/>
</dbReference>
<dbReference type="PRINTS" id="PR00080">
    <property type="entry name" value="SDRFAMILY"/>
</dbReference>
<organism evidence="2 3">
    <name type="scientific">Stigmatella ashevillensis</name>
    <dbReference type="NCBI Taxonomy" id="2995309"/>
    <lineage>
        <taxon>Bacteria</taxon>
        <taxon>Pseudomonadati</taxon>
        <taxon>Myxococcota</taxon>
        <taxon>Myxococcia</taxon>
        <taxon>Myxococcales</taxon>
        <taxon>Cystobacterineae</taxon>
        <taxon>Archangiaceae</taxon>
        <taxon>Stigmatella</taxon>
    </lineage>
</organism>
<dbReference type="Proteomes" id="UP001221838">
    <property type="component" value="Unassembled WGS sequence"/>
</dbReference>
<evidence type="ECO:0000256" key="1">
    <source>
        <dbReference type="ARBA" id="ARBA00006484"/>
    </source>
</evidence>
<dbReference type="EMBL" id="JAQNDM010000002">
    <property type="protein sequence ID" value="MDC0714863.1"/>
    <property type="molecule type" value="Genomic_DNA"/>
</dbReference>
<gene>
    <name evidence="2" type="ORF">POL68_40820</name>
</gene>